<reference evidence="2 3" key="1">
    <citation type="journal article" date="2015" name="Stand. Genomic Sci.">
        <title>Genomic Encyclopedia of Bacterial and Archaeal Type Strains, Phase III: the genomes of soil and plant-associated and newly described type strains.</title>
        <authorList>
            <person name="Whitman W.B."/>
            <person name="Woyke T."/>
            <person name="Klenk H.P."/>
            <person name="Zhou Y."/>
            <person name="Lilburn T.G."/>
            <person name="Beck B.J."/>
            <person name="De Vos P."/>
            <person name="Vandamme P."/>
            <person name="Eisen J.A."/>
            <person name="Garrity G."/>
            <person name="Hugenholtz P."/>
            <person name="Kyrpides N.C."/>
        </authorList>
    </citation>
    <scope>NUCLEOTIDE SEQUENCE [LARGE SCALE GENOMIC DNA]</scope>
    <source>
        <strain evidence="2 3">CGMCC 1.10116</strain>
    </source>
</reference>
<dbReference type="AlphaFoldDB" id="A0A562Q8A3"/>
<name>A0A562Q8A3_9BACI</name>
<proteinExistence type="predicted"/>
<evidence type="ECO:0000313" key="3">
    <source>
        <dbReference type="Proteomes" id="UP000315711"/>
    </source>
</evidence>
<keyword evidence="1" id="KW-0812">Transmembrane</keyword>
<comment type="caution">
    <text evidence="2">The sequence shown here is derived from an EMBL/GenBank/DDBJ whole genome shotgun (WGS) entry which is preliminary data.</text>
</comment>
<keyword evidence="1" id="KW-0472">Membrane</keyword>
<dbReference type="EMBL" id="VLKZ01000015">
    <property type="protein sequence ID" value="TWI52924.1"/>
    <property type="molecule type" value="Genomic_DNA"/>
</dbReference>
<organism evidence="2 3">
    <name type="scientific">Halalkalibacter nanhaiisediminis</name>
    <dbReference type="NCBI Taxonomy" id="688079"/>
    <lineage>
        <taxon>Bacteria</taxon>
        <taxon>Bacillati</taxon>
        <taxon>Bacillota</taxon>
        <taxon>Bacilli</taxon>
        <taxon>Bacillales</taxon>
        <taxon>Bacillaceae</taxon>
        <taxon>Halalkalibacter</taxon>
    </lineage>
</organism>
<protein>
    <submittedName>
        <fullName evidence="2">Uncharacterized protein</fullName>
    </submittedName>
</protein>
<dbReference type="Proteomes" id="UP000315711">
    <property type="component" value="Unassembled WGS sequence"/>
</dbReference>
<evidence type="ECO:0000256" key="1">
    <source>
        <dbReference type="SAM" id="Phobius"/>
    </source>
</evidence>
<keyword evidence="1" id="KW-1133">Transmembrane helix</keyword>
<accession>A0A562Q8A3</accession>
<dbReference type="RefSeq" id="WP_242009873.1">
    <property type="nucleotide sequence ID" value="NZ_VLKZ01000015.1"/>
</dbReference>
<keyword evidence="3" id="KW-1185">Reference proteome</keyword>
<feature type="transmembrane region" description="Helical" evidence="1">
    <location>
        <begin position="18"/>
        <end position="35"/>
    </location>
</feature>
<sequence>MKFLRLIDRMLVKIEEHILSYSIIIIPIMVVGNVINRANYGQKLVFLSRN</sequence>
<evidence type="ECO:0000313" key="2">
    <source>
        <dbReference type="EMBL" id="TWI52924.1"/>
    </source>
</evidence>
<gene>
    <name evidence="2" type="ORF">IQ10_03531</name>
</gene>